<proteinExistence type="inferred from homology"/>
<organism evidence="5 6">
    <name type="scientific">Ramalina farinacea</name>
    <dbReference type="NCBI Taxonomy" id="258253"/>
    <lineage>
        <taxon>Eukaryota</taxon>
        <taxon>Fungi</taxon>
        <taxon>Dikarya</taxon>
        <taxon>Ascomycota</taxon>
        <taxon>Pezizomycotina</taxon>
        <taxon>Lecanoromycetes</taxon>
        <taxon>OSLEUM clade</taxon>
        <taxon>Lecanoromycetidae</taxon>
        <taxon>Lecanorales</taxon>
        <taxon>Lecanorineae</taxon>
        <taxon>Ramalinaceae</taxon>
        <taxon>Ramalina</taxon>
    </lineage>
</organism>
<keyword evidence="6" id="KW-1185">Reference proteome</keyword>
<dbReference type="PANTHER" id="PTHR12425">
    <property type="entry name" value="SYNEMBRYN"/>
    <property type="match status" value="1"/>
</dbReference>
<feature type="region of interest" description="Disordered" evidence="4">
    <location>
        <begin position="232"/>
        <end position="253"/>
    </location>
</feature>
<sequence>MNYLVNALLNLDLPGTSDGPQDRNSASSTALFPKTNPSCYTLSLICLLDAATQQYSDDVLETNAIPLLTLVRRVNEVAPDEVRKQMQLKLLPTDNERDQPLGTSDNLSSRLLKLSTTPVAAQVKEGVSSLLFELSDKDPATFVRNVGYGYAAGYLMTHQISVPEASLRQDLGARVTSVDGQEINPVTGQRRDMEPPDPGLEMTDEEKEREAERLFVLFERLKATGVMNVTNPVEAAAREGRLQEESEDEEDDK</sequence>
<dbReference type="GO" id="GO:0007186">
    <property type="term" value="P:G protein-coupled receptor signaling pathway"/>
    <property type="evidence" value="ECO:0007669"/>
    <property type="project" value="TreeGrafter"/>
</dbReference>
<evidence type="ECO:0000256" key="2">
    <source>
        <dbReference type="ARBA" id="ARBA00022658"/>
    </source>
</evidence>
<comment type="similarity">
    <text evidence="1">Belongs to the synembryn family.</text>
</comment>
<dbReference type="Proteomes" id="UP001161017">
    <property type="component" value="Unassembled WGS sequence"/>
</dbReference>
<name>A0AA43QR42_9LECA</name>
<dbReference type="GO" id="GO:0005737">
    <property type="term" value="C:cytoplasm"/>
    <property type="evidence" value="ECO:0007669"/>
    <property type="project" value="TreeGrafter"/>
</dbReference>
<feature type="region of interest" description="Disordered" evidence="4">
    <location>
        <begin position="185"/>
        <end position="208"/>
    </location>
</feature>
<accession>A0AA43QR42</accession>
<dbReference type="Pfam" id="PF10165">
    <property type="entry name" value="Ric8"/>
    <property type="match status" value="1"/>
</dbReference>
<dbReference type="GO" id="GO:0001965">
    <property type="term" value="F:G-protein alpha-subunit binding"/>
    <property type="evidence" value="ECO:0007669"/>
    <property type="project" value="TreeGrafter"/>
</dbReference>
<reference evidence="5" key="1">
    <citation type="journal article" date="2023" name="Genome Biol. Evol.">
        <title>First Whole Genome Sequence and Flow Cytometry Genome Size Data for the Lichen-Forming Fungus Ramalina farinacea (Ascomycota).</title>
        <authorList>
            <person name="Llewellyn T."/>
            <person name="Mian S."/>
            <person name="Hill R."/>
            <person name="Leitch I.J."/>
            <person name="Gaya E."/>
        </authorList>
    </citation>
    <scope>NUCLEOTIDE SEQUENCE</scope>
    <source>
        <strain evidence="5">LIQ254RAFAR</strain>
    </source>
</reference>
<dbReference type="GO" id="GO:0005085">
    <property type="term" value="F:guanyl-nucleotide exchange factor activity"/>
    <property type="evidence" value="ECO:0007669"/>
    <property type="project" value="UniProtKB-KW"/>
</dbReference>
<dbReference type="AlphaFoldDB" id="A0AA43QR42"/>
<evidence type="ECO:0000256" key="4">
    <source>
        <dbReference type="SAM" id="MobiDB-lite"/>
    </source>
</evidence>
<evidence type="ECO:0000256" key="1">
    <source>
        <dbReference type="ARBA" id="ARBA00009049"/>
    </source>
</evidence>
<comment type="caution">
    <text evidence="5">The sequence shown here is derived from an EMBL/GenBank/DDBJ whole genome shotgun (WGS) entry which is preliminary data.</text>
</comment>
<dbReference type="InterPro" id="IPR019318">
    <property type="entry name" value="Gua_nucleotide_exch_fac_Ric8"/>
</dbReference>
<protein>
    <recommendedName>
        <fullName evidence="7">Synembryn-A</fullName>
    </recommendedName>
</protein>
<keyword evidence="2" id="KW-0344">Guanine-nucleotide releasing factor</keyword>
<dbReference type="PANTHER" id="PTHR12425:SF5">
    <property type="entry name" value="SYNEMBRYN"/>
    <property type="match status" value="1"/>
</dbReference>
<dbReference type="EMBL" id="JAPUFD010000013">
    <property type="protein sequence ID" value="MDI1491106.1"/>
    <property type="molecule type" value="Genomic_DNA"/>
</dbReference>
<gene>
    <name evidence="5" type="ORF">OHK93_002312</name>
</gene>
<evidence type="ECO:0000313" key="5">
    <source>
        <dbReference type="EMBL" id="MDI1491106.1"/>
    </source>
</evidence>
<keyword evidence="3" id="KW-0143">Chaperone</keyword>
<evidence type="ECO:0000313" key="6">
    <source>
        <dbReference type="Proteomes" id="UP001161017"/>
    </source>
</evidence>
<evidence type="ECO:0000256" key="3">
    <source>
        <dbReference type="ARBA" id="ARBA00023186"/>
    </source>
</evidence>
<evidence type="ECO:0008006" key="7">
    <source>
        <dbReference type="Google" id="ProtNLM"/>
    </source>
</evidence>